<accession>A0A7R8XBW0</accession>
<evidence type="ECO:0000313" key="2">
    <source>
        <dbReference type="EMBL" id="CAD7247452.1"/>
    </source>
</evidence>
<dbReference type="EMBL" id="LR900971">
    <property type="protein sequence ID" value="CAD7247452.1"/>
    <property type="molecule type" value="Genomic_DNA"/>
</dbReference>
<dbReference type="Proteomes" id="UP000677054">
    <property type="component" value="Unassembled WGS sequence"/>
</dbReference>
<evidence type="ECO:0000313" key="3">
    <source>
        <dbReference type="Proteomes" id="UP000677054"/>
    </source>
</evidence>
<reference evidence="2" key="1">
    <citation type="submission" date="2020-11" db="EMBL/GenBank/DDBJ databases">
        <authorList>
            <person name="Tran Van P."/>
        </authorList>
    </citation>
    <scope>NUCLEOTIDE SEQUENCE</scope>
</reference>
<dbReference type="AlphaFoldDB" id="A0A7R8XBW0"/>
<proteinExistence type="predicted"/>
<sequence length="138" mass="15443">MEYKGAAKAASQRRQWAEQPHRGWRSLVAMRHVLPRTSVLYVPPAARGCDARGSQACLDSFVTLGFSSPSSPMMSHDLELAYWALSALGILVMVAVFVYFIYKSHKERVRRKADSLRAYDAAFGPDESEEPIFVPQPP</sequence>
<evidence type="ECO:0000256" key="1">
    <source>
        <dbReference type="SAM" id="Phobius"/>
    </source>
</evidence>
<gene>
    <name evidence="2" type="ORF">DSTB1V02_LOCUS7283</name>
</gene>
<keyword evidence="3" id="KW-1185">Reference proteome</keyword>
<protein>
    <submittedName>
        <fullName evidence="2">Uncharacterized protein</fullName>
    </submittedName>
</protein>
<keyword evidence="1" id="KW-1133">Transmembrane helix</keyword>
<dbReference type="EMBL" id="CAJPEV010001454">
    <property type="protein sequence ID" value="CAG0892757.1"/>
    <property type="molecule type" value="Genomic_DNA"/>
</dbReference>
<feature type="transmembrane region" description="Helical" evidence="1">
    <location>
        <begin position="80"/>
        <end position="102"/>
    </location>
</feature>
<keyword evidence="1" id="KW-0812">Transmembrane</keyword>
<keyword evidence="1" id="KW-0472">Membrane</keyword>
<name>A0A7R8XBW0_9CRUS</name>
<organism evidence="2">
    <name type="scientific">Darwinula stevensoni</name>
    <dbReference type="NCBI Taxonomy" id="69355"/>
    <lineage>
        <taxon>Eukaryota</taxon>
        <taxon>Metazoa</taxon>
        <taxon>Ecdysozoa</taxon>
        <taxon>Arthropoda</taxon>
        <taxon>Crustacea</taxon>
        <taxon>Oligostraca</taxon>
        <taxon>Ostracoda</taxon>
        <taxon>Podocopa</taxon>
        <taxon>Podocopida</taxon>
        <taxon>Darwinulocopina</taxon>
        <taxon>Darwinuloidea</taxon>
        <taxon>Darwinulidae</taxon>
        <taxon>Darwinula</taxon>
    </lineage>
</organism>